<keyword evidence="3" id="KW-1185">Reference proteome</keyword>
<dbReference type="AlphaFoldDB" id="A0AB36FL12"/>
<sequence>MLIGLLTAASSLPSYAADKFNSIDLLADSFSVDFNSCVDLKVKGACEWWKCSLFGCSFKTTTIIEHYTPDVVISVYDDLGNSPFEGTDLFTRITSALLGRNSNGGANASVDRPTNVISRHVDVYGSPASLGLINLLNTLPLGLACEPGSDVLKPYFISSFNPYIWYTGFVDSLVNMEQRLQVRKVTEREDGERGSAFDLNPFWGGIFPRSGAVVSQDHFRASAVFAARAIDIVINGNSVGHFRQDLDGRKGSYYLPSAKFQEWDSYEGRFQMLYPEKESKCHILGDRNIRKNNLDGWSDRRSKDGDYAWHYWRRYKCCPRPRGYSLLFKVEWA</sequence>
<evidence type="ECO:0000313" key="3">
    <source>
        <dbReference type="Proteomes" id="UP000095392"/>
    </source>
</evidence>
<dbReference type="InterPro" id="IPR009649">
    <property type="entry name" value="TraU"/>
</dbReference>
<proteinExistence type="predicted"/>
<dbReference type="Proteomes" id="UP000095392">
    <property type="component" value="Unassembled WGS sequence"/>
</dbReference>
<reference evidence="2 3" key="1">
    <citation type="submission" date="2016-09" db="EMBL/GenBank/DDBJ databases">
        <title>Draft Genome Sequence of four Alteromonas macleodii strains isolated from copper coupons and grown long-term at elevated copper levels.</title>
        <authorList>
            <person name="Cusick K."/>
            <person name="Dale J."/>
            <person name="Little B."/>
            <person name="Biffinger J."/>
        </authorList>
    </citation>
    <scope>NUCLEOTIDE SEQUENCE [LARGE SCALE GENOMIC DNA]</scope>
    <source>
        <strain evidence="2 3">KCP01</strain>
    </source>
</reference>
<gene>
    <name evidence="2" type="ORF">BFV95_4693</name>
</gene>
<keyword evidence="1" id="KW-0732">Signal</keyword>
<evidence type="ECO:0000313" key="2">
    <source>
        <dbReference type="EMBL" id="OES24667.1"/>
    </source>
</evidence>
<feature type="signal peptide" evidence="1">
    <location>
        <begin position="1"/>
        <end position="16"/>
    </location>
</feature>
<accession>A0AB36FL12</accession>
<name>A0AB36FL12_ALTMA</name>
<dbReference type="EMBL" id="MIPY01000060">
    <property type="protein sequence ID" value="OES24667.1"/>
    <property type="molecule type" value="Genomic_DNA"/>
</dbReference>
<organism evidence="2 3">
    <name type="scientific">Alteromonas macleodii</name>
    <name type="common">Pseudoalteromonas macleodii</name>
    <dbReference type="NCBI Taxonomy" id="28108"/>
    <lineage>
        <taxon>Bacteria</taxon>
        <taxon>Pseudomonadati</taxon>
        <taxon>Pseudomonadota</taxon>
        <taxon>Gammaproteobacteria</taxon>
        <taxon>Alteromonadales</taxon>
        <taxon>Alteromonadaceae</taxon>
        <taxon>Alteromonas/Salinimonas group</taxon>
        <taxon>Alteromonas</taxon>
    </lineage>
</organism>
<protein>
    <submittedName>
        <fullName evidence="2">TraU family protein</fullName>
    </submittedName>
</protein>
<dbReference type="Pfam" id="PF06834">
    <property type="entry name" value="TraU"/>
    <property type="match status" value="1"/>
</dbReference>
<comment type="caution">
    <text evidence="2">The sequence shown here is derived from an EMBL/GenBank/DDBJ whole genome shotgun (WGS) entry which is preliminary data.</text>
</comment>
<dbReference type="RefSeq" id="WP_069945688.1">
    <property type="nucleotide sequence ID" value="NZ_MIPW01000051.1"/>
</dbReference>
<evidence type="ECO:0000256" key="1">
    <source>
        <dbReference type="SAM" id="SignalP"/>
    </source>
</evidence>
<feature type="chain" id="PRO_5044217958" evidence="1">
    <location>
        <begin position="17"/>
        <end position="333"/>
    </location>
</feature>